<gene>
    <name evidence="1" type="ORF">DAT561_1049</name>
</gene>
<name>A0A2Z5Y2U6_9ENTE</name>
<protein>
    <submittedName>
        <fullName evidence="1">Uncharacterized protein</fullName>
    </submittedName>
</protein>
<accession>A0A2Z5Y2U6</accession>
<proteinExistence type="predicted"/>
<evidence type="ECO:0000313" key="1">
    <source>
        <dbReference type="EMBL" id="BBC61159.1"/>
    </source>
</evidence>
<dbReference type="Proteomes" id="UP000269226">
    <property type="component" value="Chromosome"/>
</dbReference>
<dbReference type="AlphaFoldDB" id="A0A2Z5Y2U6"/>
<organism evidence="1 2">
    <name type="scientific">Melissococcus plutonius</name>
    <dbReference type="NCBI Taxonomy" id="33970"/>
    <lineage>
        <taxon>Bacteria</taxon>
        <taxon>Bacillati</taxon>
        <taxon>Bacillota</taxon>
        <taxon>Bacilli</taxon>
        <taxon>Lactobacillales</taxon>
        <taxon>Enterococcaceae</taxon>
        <taxon>Melissococcus</taxon>
    </lineage>
</organism>
<dbReference type="EMBL" id="AP018492">
    <property type="protein sequence ID" value="BBC61159.1"/>
    <property type="molecule type" value="Genomic_DNA"/>
</dbReference>
<dbReference type="RefSeq" id="WP_013773788.1">
    <property type="nucleotide sequence ID" value="NZ_JASSQI010000012.1"/>
</dbReference>
<sequence length="63" mass="7273">MTAVYTIPNCPIGVGQTGANLFYCKNSKEEPNFTILFLLYLPSINKSLFIRNIKLKEFFIRLK</sequence>
<reference evidence="1 2" key="1">
    <citation type="submission" date="2018-01" db="EMBL/GenBank/DDBJ databases">
        <title>Whole genome sequence of Melissococcus plutonius DAT561.</title>
        <authorList>
            <person name="Okumura K."/>
            <person name="Takamatsu D."/>
            <person name="Okura M."/>
        </authorList>
    </citation>
    <scope>NUCLEOTIDE SEQUENCE [LARGE SCALE GENOMIC DNA]</scope>
    <source>
        <strain evidence="1 2">DAT561</strain>
    </source>
</reference>
<evidence type="ECO:0000313" key="2">
    <source>
        <dbReference type="Proteomes" id="UP000269226"/>
    </source>
</evidence>